<dbReference type="EMBL" id="RCHR01000004">
    <property type="protein sequence ID" value="RLL43847.1"/>
    <property type="molecule type" value="Genomic_DNA"/>
</dbReference>
<gene>
    <name evidence="1" type="ORF">D8M04_13135</name>
</gene>
<organism evidence="1 2">
    <name type="scientific">Oceanobacillus piezotolerans</name>
    <dbReference type="NCBI Taxonomy" id="2448030"/>
    <lineage>
        <taxon>Bacteria</taxon>
        <taxon>Bacillati</taxon>
        <taxon>Bacillota</taxon>
        <taxon>Bacilli</taxon>
        <taxon>Bacillales</taxon>
        <taxon>Bacillaceae</taxon>
        <taxon>Oceanobacillus</taxon>
    </lineage>
</organism>
<dbReference type="RefSeq" id="WP_121523698.1">
    <property type="nucleotide sequence ID" value="NZ_RCHR01000004.1"/>
</dbReference>
<dbReference type="PANTHER" id="PTHR46182:SF2">
    <property type="entry name" value="FI19480P1"/>
    <property type="match status" value="1"/>
</dbReference>
<dbReference type="PANTHER" id="PTHR46182">
    <property type="entry name" value="FI19480P1"/>
    <property type="match status" value="1"/>
</dbReference>
<evidence type="ECO:0000313" key="1">
    <source>
        <dbReference type="EMBL" id="RLL43847.1"/>
    </source>
</evidence>
<dbReference type="AlphaFoldDB" id="A0A498D9I0"/>
<dbReference type="GO" id="GO:0031410">
    <property type="term" value="C:cytoplasmic vesicle"/>
    <property type="evidence" value="ECO:0007669"/>
    <property type="project" value="TreeGrafter"/>
</dbReference>
<reference evidence="1 2" key="1">
    <citation type="submission" date="2018-10" db="EMBL/GenBank/DDBJ databases">
        <title>Oceanobacillus sp. YLB-02 draft genome.</title>
        <authorList>
            <person name="Yu L."/>
        </authorList>
    </citation>
    <scope>NUCLEOTIDE SEQUENCE [LARGE SCALE GENOMIC DNA]</scope>
    <source>
        <strain evidence="1 2">YLB-02</strain>
    </source>
</reference>
<dbReference type="Pfam" id="PF22352">
    <property type="entry name" value="K319L-like_PKD"/>
    <property type="match status" value="2"/>
</dbReference>
<dbReference type="InterPro" id="IPR029865">
    <property type="entry name" value="KIAA0319-like"/>
</dbReference>
<dbReference type="OrthoDB" id="9805017at2"/>
<name>A0A498D9I0_9BACI</name>
<evidence type="ECO:0000313" key="2">
    <source>
        <dbReference type="Proteomes" id="UP000270219"/>
    </source>
</evidence>
<dbReference type="Gene3D" id="2.60.40.10">
    <property type="entry name" value="Immunoglobulins"/>
    <property type="match status" value="2"/>
</dbReference>
<comment type="caution">
    <text evidence="1">The sequence shown here is derived from an EMBL/GenBank/DDBJ whole genome shotgun (WGS) entry which is preliminary data.</text>
</comment>
<dbReference type="InterPro" id="IPR013783">
    <property type="entry name" value="Ig-like_fold"/>
</dbReference>
<sequence>MEVGPISSENGFPVWYKDENGLRLQLNPDPFDPFSGLEDPELPNPSQPVSFPDNFPSESFYITCESEMTTGTGERARLVLALEAAFVNEVPVEGEQIVFGRVRIRVSGLVPNATYTIRHPYGTDTFVAEPDPGEPGFGEINFTEDIGGLNGGEFNLALNSRVHPFLRWDPDVLPNAPVGYIGDPSFPHPIIGSVILDQFGEPQNFFRIEGPGIGIGSPDRSTTPGLNPDDAIETSFFKIAGKISTISGVEVTRATYTKSLDGDRYLDVFVISDVTPQDIEVTGLGLNPTKMEGTNGSYFSRLSFTGDVVPSEITITNISDNPDSIQTVVPVDFLSAAAEYNTDTDILTITAQSSNEVDNILLSVSDFGIGELDIPPNGILILEALHFSPAHITINSAAGGQIRIPVQIIGSADQPIPVVANAGEDRVVLEEMQVTLDGTNSTGPIETYFWQQISGVPVTLENADTPTPTFIAPDTETLLEFQLTVAGLDTQSTSSVLVEVVESSPAPIANAGGDQTVIQGSVVELDGTSSTNADTFLWEQTSGPAVVLSDVRSPTPSFIFPKSLEPLLFTLTVSGPSGESVDNVQISTLPDTLNVNRIEYRTQAAEWRIEGTSNVAGPGVSITIYLGINNSGLVLAEVQVDGLGEWEYRVSASTLSPDATRSVTIQSSSGGILEAVPITIRQ</sequence>
<proteinExistence type="predicted"/>
<dbReference type="GO" id="GO:0016020">
    <property type="term" value="C:membrane"/>
    <property type="evidence" value="ECO:0007669"/>
    <property type="project" value="TreeGrafter"/>
</dbReference>
<keyword evidence="2" id="KW-1185">Reference proteome</keyword>
<dbReference type="Proteomes" id="UP000270219">
    <property type="component" value="Unassembled WGS sequence"/>
</dbReference>
<accession>A0A498D9I0</accession>
<protein>
    <submittedName>
        <fullName evidence="1">IPT/TIG domain protein</fullName>
    </submittedName>
</protein>